<feature type="domain" description="Mur ligase central" evidence="13">
    <location>
        <begin position="62"/>
        <end position="292"/>
    </location>
</feature>
<keyword evidence="8" id="KW-0460">Magnesium</keyword>
<evidence type="ECO:0000259" key="12">
    <source>
        <dbReference type="Pfam" id="PF02875"/>
    </source>
</evidence>
<comment type="cofactor">
    <cofactor evidence="1">
        <name>Mg(2+)</name>
        <dbReference type="ChEBI" id="CHEBI:18420"/>
    </cofactor>
</comment>
<evidence type="ECO:0000256" key="2">
    <source>
        <dbReference type="ARBA" id="ARBA00008276"/>
    </source>
</evidence>
<gene>
    <name evidence="14" type="ORF">B5766_11435</name>
</gene>
<comment type="catalytic activity">
    <reaction evidence="10">
        <text>(6S)-5,6,7,8-tetrahydrofolyl-(gamma-L-Glu)(n) + L-glutamate + ATP = (6S)-5,6,7,8-tetrahydrofolyl-(gamma-L-Glu)(n+1) + ADP + phosphate + H(+)</text>
        <dbReference type="Rhea" id="RHEA:10580"/>
        <dbReference type="Rhea" id="RHEA-COMP:14738"/>
        <dbReference type="Rhea" id="RHEA-COMP:14740"/>
        <dbReference type="ChEBI" id="CHEBI:15378"/>
        <dbReference type="ChEBI" id="CHEBI:29985"/>
        <dbReference type="ChEBI" id="CHEBI:30616"/>
        <dbReference type="ChEBI" id="CHEBI:43474"/>
        <dbReference type="ChEBI" id="CHEBI:141005"/>
        <dbReference type="ChEBI" id="CHEBI:456216"/>
        <dbReference type="EC" id="6.3.2.17"/>
    </reaction>
</comment>
<dbReference type="Gene3D" id="3.90.190.20">
    <property type="entry name" value="Mur ligase, C-terminal domain"/>
    <property type="match status" value="1"/>
</dbReference>
<dbReference type="GO" id="GO:0046872">
    <property type="term" value="F:metal ion binding"/>
    <property type="evidence" value="ECO:0007669"/>
    <property type="project" value="UniProtKB-KW"/>
</dbReference>
<feature type="domain" description="Mur ligase C-terminal" evidence="12">
    <location>
        <begin position="319"/>
        <end position="441"/>
    </location>
</feature>
<proteinExistence type="inferred from homology"/>
<evidence type="ECO:0000256" key="5">
    <source>
        <dbReference type="ARBA" id="ARBA00022723"/>
    </source>
</evidence>
<dbReference type="InterPro" id="IPR036615">
    <property type="entry name" value="Mur_ligase_C_dom_sf"/>
</dbReference>
<evidence type="ECO:0000256" key="1">
    <source>
        <dbReference type="ARBA" id="ARBA00001946"/>
    </source>
</evidence>
<evidence type="ECO:0000256" key="3">
    <source>
        <dbReference type="ARBA" id="ARBA00013025"/>
    </source>
</evidence>
<keyword evidence="5" id="KW-0479">Metal-binding</keyword>
<dbReference type="InterPro" id="IPR001645">
    <property type="entry name" value="Folylpolyglutamate_synth"/>
</dbReference>
<dbReference type="SUPFAM" id="SSF53244">
    <property type="entry name" value="MurD-like peptide ligases, peptide-binding domain"/>
    <property type="match status" value="1"/>
</dbReference>
<dbReference type="PROSITE" id="PS01011">
    <property type="entry name" value="FOLYLPOLYGLU_SYNT_1"/>
    <property type="match status" value="1"/>
</dbReference>
<evidence type="ECO:0000313" key="15">
    <source>
        <dbReference type="Proteomes" id="UP000219994"/>
    </source>
</evidence>
<protein>
    <recommendedName>
        <fullName evidence="3">tetrahydrofolate synthase</fullName>
        <ecNumber evidence="3">6.3.2.17</ecNumber>
    </recommendedName>
    <alternativeName>
        <fullName evidence="9">Tetrahydrofolylpolyglutamate synthase</fullName>
    </alternativeName>
</protein>
<dbReference type="GO" id="GO:0008841">
    <property type="term" value="F:dihydrofolate synthase activity"/>
    <property type="evidence" value="ECO:0007669"/>
    <property type="project" value="TreeGrafter"/>
</dbReference>
<dbReference type="NCBIfam" id="TIGR01499">
    <property type="entry name" value="folC"/>
    <property type="match status" value="1"/>
</dbReference>
<sequence length="454" mass="47979">MNADSNIPESRALRHRDAAHGVYEDLRQRLSEGSPQPRLAPTRRAVEILGDPHLVAPVIHLTGTNGKTSTSRMIESLLRATGLRTGMLTSPHLLYFTERICIDGEPIADEAIVRNWAEVKPIIGLVDAELRATDELPLTFFEALTVLAFACFADAPVDVMVLEVGMGGEWDATNVADGQVAVFTPIAIDHVDRLGSTVTEIARTKSGIIKPAAAVVSAAQTVEALAVLQEAADLREAHLRLADIDFAVSSSEPAPEGIRLTVRGIATDYPDLVLPLHGSHQAQNAALAVAAVEAFIGDGRVPLATEIVETGLATATSPGRLQRLSRSPLTLVDVAHNPHGIAALLAALADYPGVDEFALVCGVLADKDWDGMARLLAPAAARFFVTNPTSDRSLAPPLFATALRTHGAHRVDTVPEAHDALNAARDWASAAPRRAVVVTGSVVLVGDVMASAHA</sequence>
<name>A0A2A6FP93_9MICO</name>
<evidence type="ECO:0000256" key="6">
    <source>
        <dbReference type="ARBA" id="ARBA00022741"/>
    </source>
</evidence>
<reference evidence="15" key="1">
    <citation type="submission" date="2017-03" db="EMBL/GenBank/DDBJ databases">
        <authorList>
            <person name="Lund M.B."/>
        </authorList>
    </citation>
    <scope>NUCLEOTIDE SEQUENCE [LARGE SCALE GENOMIC DNA]</scope>
</reference>
<keyword evidence="4 11" id="KW-0436">Ligase</keyword>
<evidence type="ECO:0000256" key="11">
    <source>
        <dbReference type="PIRNR" id="PIRNR001563"/>
    </source>
</evidence>
<evidence type="ECO:0000259" key="13">
    <source>
        <dbReference type="Pfam" id="PF08245"/>
    </source>
</evidence>
<dbReference type="FunFam" id="3.40.1190.10:FF:000011">
    <property type="entry name" value="Folylpolyglutamate synthase/dihydrofolate synthase"/>
    <property type="match status" value="1"/>
</dbReference>
<dbReference type="AlphaFoldDB" id="A0A2A6FP93"/>
<dbReference type="Pfam" id="PF08245">
    <property type="entry name" value="Mur_ligase_M"/>
    <property type="match status" value="1"/>
</dbReference>
<accession>A0A2A6FP93</accession>
<dbReference type="InterPro" id="IPR036565">
    <property type="entry name" value="Mur-like_cat_sf"/>
</dbReference>
<dbReference type="InterPro" id="IPR018109">
    <property type="entry name" value="Folylpolyglutamate_synth_CS"/>
</dbReference>
<keyword evidence="7 11" id="KW-0067">ATP-binding</keyword>
<dbReference type="InterPro" id="IPR004101">
    <property type="entry name" value="Mur_ligase_C"/>
</dbReference>
<dbReference type="EC" id="6.3.2.17" evidence="3"/>
<dbReference type="GO" id="GO:0004326">
    <property type="term" value="F:tetrahydrofolylpolyglutamate synthase activity"/>
    <property type="evidence" value="ECO:0007669"/>
    <property type="project" value="UniProtKB-EC"/>
</dbReference>
<dbReference type="InterPro" id="IPR013221">
    <property type="entry name" value="Mur_ligase_cen"/>
</dbReference>
<organism evidence="14 15">
    <name type="scientific">Candidatus Lumbricidiphila eiseniae</name>
    <dbReference type="NCBI Taxonomy" id="1969409"/>
    <lineage>
        <taxon>Bacteria</taxon>
        <taxon>Bacillati</taxon>
        <taxon>Actinomycetota</taxon>
        <taxon>Actinomycetes</taxon>
        <taxon>Micrococcales</taxon>
        <taxon>Microbacteriaceae</taxon>
        <taxon>Candidatus Lumbricidiphila</taxon>
    </lineage>
</organism>
<evidence type="ECO:0000313" key="14">
    <source>
        <dbReference type="EMBL" id="PDQ34416.1"/>
    </source>
</evidence>
<evidence type="ECO:0000256" key="10">
    <source>
        <dbReference type="ARBA" id="ARBA00047493"/>
    </source>
</evidence>
<dbReference type="GO" id="GO:0005524">
    <property type="term" value="F:ATP binding"/>
    <property type="evidence" value="ECO:0007669"/>
    <property type="project" value="UniProtKB-KW"/>
</dbReference>
<dbReference type="Gene3D" id="3.40.1190.10">
    <property type="entry name" value="Mur-like, catalytic domain"/>
    <property type="match status" value="1"/>
</dbReference>
<evidence type="ECO:0000256" key="9">
    <source>
        <dbReference type="ARBA" id="ARBA00030592"/>
    </source>
</evidence>
<dbReference type="Pfam" id="PF02875">
    <property type="entry name" value="Mur_ligase_C"/>
    <property type="match status" value="1"/>
</dbReference>
<dbReference type="PANTHER" id="PTHR11136:SF0">
    <property type="entry name" value="DIHYDROFOLATE SYNTHETASE-RELATED"/>
    <property type="match status" value="1"/>
</dbReference>
<comment type="caution">
    <text evidence="14">The sequence shown here is derived from an EMBL/GenBank/DDBJ whole genome shotgun (WGS) entry which is preliminary data.</text>
</comment>
<keyword evidence="6 11" id="KW-0547">Nucleotide-binding</keyword>
<evidence type="ECO:0000256" key="7">
    <source>
        <dbReference type="ARBA" id="ARBA00022840"/>
    </source>
</evidence>
<evidence type="ECO:0000256" key="8">
    <source>
        <dbReference type="ARBA" id="ARBA00022842"/>
    </source>
</evidence>
<evidence type="ECO:0000256" key="4">
    <source>
        <dbReference type="ARBA" id="ARBA00022598"/>
    </source>
</evidence>
<dbReference type="EMBL" id="NAEP01000053">
    <property type="protein sequence ID" value="PDQ34416.1"/>
    <property type="molecule type" value="Genomic_DNA"/>
</dbReference>
<dbReference type="SUPFAM" id="SSF53623">
    <property type="entry name" value="MurD-like peptide ligases, catalytic domain"/>
    <property type="match status" value="1"/>
</dbReference>
<comment type="similarity">
    <text evidence="2 11">Belongs to the folylpolyglutamate synthase family.</text>
</comment>
<dbReference type="Proteomes" id="UP000219994">
    <property type="component" value="Unassembled WGS sequence"/>
</dbReference>
<dbReference type="PANTHER" id="PTHR11136">
    <property type="entry name" value="FOLYLPOLYGLUTAMATE SYNTHASE-RELATED"/>
    <property type="match status" value="1"/>
</dbReference>
<dbReference type="GO" id="GO:0005737">
    <property type="term" value="C:cytoplasm"/>
    <property type="evidence" value="ECO:0007669"/>
    <property type="project" value="TreeGrafter"/>
</dbReference>
<dbReference type="PIRSF" id="PIRSF001563">
    <property type="entry name" value="Folylpolyglu_synth"/>
    <property type="match status" value="1"/>
</dbReference>